<keyword evidence="1" id="KW-0134">Cell wall</keyword>
<dbReference type="InterPro" id="IPR009459">
    <property type="entry name" value="MucBP_dom"/>
</dbReference>
<keyword evidence="7" id="KW-1133">Transmembrane helix</keyword>
<dbReference type="Pfam" id="PF00746">
    <property type="entry name" value="Gram_pos_anchor"/>
    <property type="match status" value="1"/>
</dbReference>
<dbReference type="InterPro" id="IPR050994">
    <property type="entry name" value="At_inactive_RLKs"/>
</dbReference>
<evidence type="ECO:0000313" key="10">
    <source>
        <dbReference type="Proteomes" id="UP001596254"/>
    </source>
</evidence>
<accession>A0ABW1SRC3</accession>
<dbReference type="InterPro" id="IPR022263">
    <property type="entry name" value="KxYKxGKxW"/>
</dbReference>
<evidence type="ECO:0000313" key="9">
    <source>
        <dbReference type="EMBL" id="MFC6206778.1"/>
    </source>
</evidence>
<dbReference type="InterPro" id="IPR032675">
    <property type="entry name" value="LRR_dom_sf"/>
</dbReference>
<evidence type="ECO:0000259" key="8">
    <source>
        <dbReference type="PROSITE" id="PS50847"/>
    </source>
</evidence>
<keyword evidence="4" id="KW-0677">Repeat</keyword>
<dbReference type="Gene3D" id="3.10.20.320">
    <property type="entry name" value="Putative peptidoglycan bound protein (lpxtg motif)"/>
    <property type="match status" value="1"/>
</dbReference>
<reference evidence="10" key="1">
    <citation type="journal article" date="2019" name="Int. J. Syst. Evol. Microbiol.">
        <title>The Global Catalogue of Microorganisms (GCM) 10K type strain sequencing project: providing services to taxonomists for standard genome sequencing and annotation.</title>
        <authorList>
            <consortium name="The Broad Institute Genomics Platform"/>
            <consortium name="The Broad Institute Genome Sequencing Center for Infectious Disease"/>
            <person name="Wu L."/>
            <person name="Ma J."/>
        </authorList>
    </citation>
    <scope>NUCLEOTIDE SEQUENCE [LARGE SCALE GENOMIC DNA]</scope>
    <source>
        <strain evidence="10">CCM 8905</strain>
    </source>
</reference>
<gene>
    <name evidence="9" type="ORF">ACFP1G_04710</name>
</gene>
<feature type="region of interest" description="Disordered" evidence="6">
    <location>
        <begin position="61"/>
        <end position="161"/>
    </location>
</feature>
<sequence length="749" mass="78617">MRNQTVLGETKEHYKSYKAGKHWVYCCMTVLGLGLGMAGISVSAQADTDTGDAAPVAKVSEPAATSDGSVQGEQPNDSEAPAKQQEQPAGQENDDVSNEKDNQSLGEQSGQKDVQEPTDQSQVNQSNGQKVAPKQEAPKQQVAEEPVQPGTDVKQNVQVTPDVKETQTPVASRANLLRDSAVVAPTLPTDVSKIQGVDASVWMPDSALRHALEASFEQQWTGYTVEDWSLYAWTGFRVSLNDILVNSTDKKEQIKDLTGLQYFTGLTNVDLENADVDPATIPNFSFAPNLTGFQLLYPDDAPANWNMTPDQFIQSRFDKNPNLSFLSLDGAGLVGQLPDLHNNLNLQSLNLWNNKLTGDIPDYSYLPKLDILVLAYNQLSGGMENVAKINADVNIAYNNFSGDVVAPSMGNNQLSSWNNHLTVGIVPTAQQTYYSQDQTLTGQPVTVNSGNYTFNPVTGAGIGFKYDSTNVIDPSLKGTIASVNYSATAPTSQTDLASMDDAASDVTIKGDQLVANANTRDGYYTIVVNGPAGSNYSAYVTFQLTNDKTVKPVTPVDPVNPVDPTPGTTTGTVTIVNVDQDGKVISQRVQTGNVGDTYNVTADKINGYQVLGSGVASGTYSANGSTVTFSYNKLANGGDGATIAPANPTNGDPKAPVATATTGSAAAVVNKGGQSGATATVASVQKGAAAAKVNLAASSKSGEQPAAKAAAKTTLPQTGDKSVAGVVAAGLAVLVGSLGLAGFKNKRRN</sequence>
<dbReference type="SUPFAM" id="SSF52058">
    <property type="entry name" value="L domain-like"/>
    <property type="match status" value="1"/>
</dbReference>
<dbReference type="InterPro" id="IPR001611">
    <property type="entry name" value="Leu-rich_rpt"/>
</dbReference>
<evidence type="ECO:0000256" key="5">
    <source>
        <dbReference type="ARBA" id="ARBA00023088"/>
    </source>
</evidence>
<dbReference type="EMBL" id="JBHSSK010000014">
    <property type="protein sequence ID" value="MFC6206778.1"/>
    <property type="molecule type" value="Genomic_DNA"/>
</dbReference>
<protein>
    <submittedName>
        <fullName evidence="9">MucBP domain-containing protein</fullName>
    </submittedName>
</protein>
<dbReference type="Proteomes" id="UP001596254">
    <property type="component" value="Unassembled WGS sequence"/>
</dbReference>
<dbReference type="RefSeq" id="WP_125693628.1">
    <property type="nucleotide sequence ID" value="NZ_JBHSSK010000014.1"/>
</dbReference>
<keyword evidence="7" id="KW-0472">Membrane</keyword>
<evidence type="ECO:0000256" key="4">
    <source>
        <dbReference type="ARBA" id="ARBA00022737"/>
    </source>
</evidence>
<keyword evidence="2" id="KW-0964">Secreted</keyword>
<feature type="domain" description="Gram-positive cocci surface proteins LPxTG" evidence="8">
    <location>
        <begin position="715"/>
        <end position="749"/>
    </location>
</feature>
<dbReference type="PROSITE" id="PS50847">
    <property type="entry name" value="GRAM_POS_ANCHORING"/>
    <property type="match status" value="1"/>
</dbReference>
<dbReference type="PANTHER" id="PTHR48010:SF58">
    <property type="entry name" value="RECEPTOR PROTEIN KINASE-LIKE PROTEIN ZAR1"/>
    <property type="match status" value="1"/>
</dbReference>
<comment type="caution">
    <text evidence="9">The sequence shown here is derived from an EMBL/GenBank/DDBJ whole genome shotgun (WGS) entry which is preliminary data.</text>
</comment>
<dbReference type="Pfam" id="PF19258">
    <property type="entry name" value="KxYKxGKxW_sig"/>
    <property type="match status" value="1"/>
</dbReference>
<keyword evidence="3" id="KW-0732">Signal</keyword>
<dbReference type="Gene3D" id="3.80.10.10">
    <property type="entry name" value="Ribonuclease Inhibitor"/>
    <property type="match status" value="1"/>
</dbReference>
<dbReference type="PROSITE" id="PS51450">
    <property type="entry name" value="LRR"/>
    <property type="match status" value="1"/>
</dbReference>
<feature type="compositionally biased region" description="Polar residues" evidence="6">
    <location>
        <begin position="103"/>
        <end position="129"/>
    </location>
</feature>
<feature type="transmembrane region" description="Helical" evidence="7">
    <location>
        <begin position="723"/>
        <end position="743"/>
    </location>
</feature>
<keyword evidence="5" id="KW-0572">Peptidoglycan-anchor</keyword>
<evidence type="ECO:0000256" key="6">
    <source>
        <dbReference type="SAM" id="MobiDB-lite"/>
    </source>
</evidence>
<evidence type="ECO:0000256" key="3">
    <source>
        <dbReference type="ARBA" id="ARBA00022729"/>
    </source>
</evidence>
<evidence type="ECO:0000256" key="1">
    <source>
        <dbReference type="ARBA" id="ARBA00022512"/>
    </source>
</evidence>
<dbReference type="InterPro" id="IPR019931">
    <property type="entry name" value="LPXTG_anchor"/>
</dbReference>
<keyword evidence="7" id="KW-0812">Transmembrane</keyword>
<feature type="transmembrane region" description="Helical" evidence="7">
    <location>
        <begin position="23"/>
        <end position="42"/>
    </location>
</feature>
<evidence type="ECO:0000256" key="2">
    <source>
        <dbReference type="ARBA" id="ARBA00022525"/>
    </source>
</evidence>
<keyword evidence="10" id="KW-1185">Reference proteome</keyword>
<evidence type="ECO:0000256" key="7">
    <source>
        <dbReference type="SAM" id="Phobius"/>
    </source>
</evidence>
<proteinExistence type="predicted"/>
<dbReference type="NCBIfam" id="TIGR01167">
    <property type="entry name" value="LPXTG_anchor"/>
    <property type="match status" value="1"/>
</dbReference>
<organism evidence="9 10">
    <name type="scientific">Levilactobacillus tongjiangensis</name>
    <dbReference type="NCBI Taxonomy" id="2486023"/>
    <lineage>
        <taxon>Bacteria</taxon>
        <taxon>Bacillati</taxon>
        <taxon>Bacillota</taxon>
        <taxon>Bacilli</taxon>
        <taxon>Lactobacillales</taxon>
        <taxon>Lactobacillaceae</taxon>
        <taxon>Levilactobacillus</taxon>
    </lineage>
</organism>
<dbReference type="Pfam" id="PF06458">
    <property type="entry name" value="MucBP"/>
    <property type="match status" value="1"/>
</dbReference>
<name>A0ABW1SRC3_9LACO</name>
<dbReference type="PANTHER" id="PTHR48010">
    <property type="entry name" value="OS05G0588300 PROTEIN"/>
    <property type="match status" value="1"/>
</dbReference>
<dbReference type="NCBIfam" id="TIGR03715">
    <property type="entry name" value="KxYKxGKxW"/>
    <property type="match status" value="1"/>
</dbReference>
<feature type="compositionally biased region" description="Polar residues" evidence="6">
    <location>
        <begin position="66"/>
        <end position="77"/>
    </location>
</feature>